<reference evidence="4 5" key="1">
    <citation type="submission" date="2018-06" db="EMBL/GenBank/DDBJ databases">
        <title>Genome sequencing of Oceanotoga sp. sy52.</title>
        <authorList>
            <person name="Mori K."/>
        </authorList>
    </citation>
    <scope>NUCLEOTIDE SEQUENCE [LARGE SCALE GENOMIC DNA]</scope>
    <source>
        <strain evidence="5">sy52</strain>
    </source>
</reference>
<dbReference type="EMBL" id="AP018712">
    <property type="protein sequence ID" value="BBE32021.1"/>
    <property type="molecule type" value="Genomic_DNA"/>
</dbReference>
<dbReference type="SUPFAM" id="SSF56300">
    <property type="entry name" value="Metallo-dependent phosphatases"/>
    <property type="match status" value="1"/>
</dbReference>
<dbReference type="AlphaFoldDB" id="A0A7G1G6F6"/>
<evidence type="ECO:0000313" key="5">
    <source>
        <dbReference type="Proteomes" id="UP000516361"/>
    </source>
</evidence>
<evidence type="ECO:0000256" key="2">
    <source>
        <dbReference type="RuleBase" id="RU362039"/>
    </source>
</evidence>
<dbReference type="NCBIfam" id="TIGR00040">
    <property type="entry name" value="yfcE"/>
    <property type="match status" value="1"/>
</dbReference>
<keyword evidence="2" id="KW-0479">Metal-binding</keyword>
<dbReference type="InterPro" id="IPR000979">
    <property type="entry name" value="Phosphodiesterase_MJ0936/Vps29"/>
</dbReference>
<dbReference type="RefSeq" id="WP_190614879.1">
    <property type="nucleotide sequence ID" value="NZ_AP018712.1"/>
</dbReference>
<dbReference type="GO" id="GO:0016787">
    <property type="term" value="F:hydrolase activity"/>
    <property type="evidence" value="ECO:0007669"/>
    <property type="project" value="UniProtKB-UniRule"/>
</dbReference>
<proteinExistence type="inferred from homology"/>
<evidence type="ECO:0000259" key="3">
    <source>
        <dbReference type="Pfam" id="PF12850"/>
    </source>
</evidence>
<dbReference type="InterPro" id="IPR024654">
    <property type="entry name" value="Calcineurin-like_PHP_lpxH"/>
</dbReference>
<accession>A0A7G1G6F6</accession>
<dbReference type="Pfam" id="PF12850">
    <property type="entry name" value="Metallophos_2"/>
    <property type="match status" value="1"/>
</dbReference>
<dbReference type="Proteomes" id="UP000516361">
    <property type="component" value="Chromosome"/>
</dbReference>
<gene>
    <name evidence="4" type="ORF">OSSY52_21620</name>
</gene>
<dbReference type="InterPro" id="IPR029052">
    <property type="entry name" value="Metallo-depent_PP-like"/>
</dbReference>
<comment type="similarity">
    <text evidence="1 2">Belongs to the metallophosphoesterase superfamily. YfcE family.</text>
</comment>
<feature type="domain" description="Calcineurin-like phosphoesterase" evidence="3">
    <location>
        <begin position="1"/>
        <end position="136"/>
    </location>
</feature>
<dbReference type="KEGG" id="ocy:OSSY52_21620"/>
<dbReference type="EC" id="3.1.4.-" evidence="2"/>
<comment type="cofactor">
    <cofactor evidence="2">
        <name>a divalent metal cation</name>
        <dbReference type="ChEBI" id="CHEBI:60240"/>
    </cofactor>
</comment>
<dbReference type="PANTHER" id="PTHR11124">
    <property type="entry name" value="VACUOLAR SORTING PROTEIN VPS29"/>
    <property type="match status" value="1"/>
</dbReference>
<name>A0A7G1G6F6_9BACT</name>
<dbReference type="InParanoid" id="A0A7G1G6F6"/>
<keyword evidence="5" id="KW-1185">Reference proteome</keyword>
<dbReference type="Gene3D" id="3.60.21.10">
    <property type="match status" value="1"/>
</dbReference>
<sequence>MKILVLSDLHIPTRCKFEKLLTLNMNEYSHIIVTGDITDEDTYFYLNSQNAILHAVYGNMDDYYLKSILPEKKIIKINDKKIGIIHGHQTGRGYTEGLINKFENLDLMIYGHSHVKDLRKIGKTLVLNPGAFCDRKYAEIIINDKINIKMKVA</sequence>
<evidence type="ECO:0000256" key="1">
    <source>
        <dbReference type="ARBA" id="ARBA00008950"/>
    </source>
</evidence>
<evidence type="ECO:0000313" key="4">
    <source>
        <dbReference type="EMBL" id="BBE32021.1"/>
    </source>
</evidence>
<protein>
    <recommendedName>
        <fullName evidence="2">Phosphoesterase</fullName>
        <ecNumber evidence="2">3.1.4.-</ecNumber>
    </recommendedName>
</protein>
<organism evidence="4 5">
    <name type="scientific">Tepiditoga spiralis</name>
    <dbReference type="NCBI Taxonomy" id="2108365"/>
    <lineage>
        <taxon>Bacteria</taxon>
        <taxon>Thermotogati</taxon>
        <taxon>Thermotogota</taxon>
        <taxon>Thermotogae</taxon>
        <taxon>Petrotogales</taxon>
        <taxon>Petrotogaceae</taxon>
        <taxon>Tepiditoga</taxon>
    </lineage>
</organism>
<dbReference type="GO" id="GO:0046872">
    <property type="term" value="F:metal ion binding"/>
    <property type="evidence" value="ECO:0007669"/>
    <property type="project" value="UniProtKB-KW"/>
</dbReference>